<proteinExistence type="predicted"/>
<dbReference type="GO" id="GO:0009432">
    <property type="term" value="P:SOS response"/>
    <property type="evidence" value="ECO:0007669"/>
    <property type="project" value="TreeGrafter"/>
</dbReference>
<organism evidence="5 6">
    <name type="scientific">Microbulbifer aggregans</name>
    <dbReference type="NCBI Taxonomy" id="1769779"/>
    <lineage>
        <taxon>Bacteria</taxon>
        <taxon>Pseudomonadati</taxon>
        <taxon>Pseudomonadota</taxon>
        <taxon>Gammaproteobacteria</taxon>
        <taxon>Cellvibrionales</taxon>
        <taxon>Microbulbiferaceae</taxon>
        <taxon>Microbulbifer</taxon>
    </lineage>
</organism>
<protein>
    <submittedName>
        <fullName evidence="5">Ribosomal protein S6 modification protein</fullName>
    </submittedName>
</protein>
<dbReference type="KEGG" id="micc:AUP74_00567"/>
<dbReference type="GO" id="GO:0005524">
    <property type="term" value="F:ATP binding"/>
    <property type="evidence" value="ECO:0007669"/>
    <property type="project" value="UniProtKB-UniRule"/>
</dbReference>
<feature type="domain" description="ATP-grasp" evidence="4">
    <location>
        <begin position="75"/>
        <end position="255"/>
    </location>
</feature>
<feature type="region of interest" description="Disordered" evidence="3">
    <location>
        <begin position="255"/>
        <end position="276"/>
    </location>
</feature>
<evidence type="ECO:0000256" key="1">
    <source>
        <dbReference type="ARBA" id="ARBA00023211"/>
    </source>
</evidence>
<evidence type="ECO:0000259" key="4">
    <source>
        <dbReference type="PROSITE" id="PS50975"/>
    </source>
</evidence>
<accession>A0A1C9W4F5</accession>
<dbReference type="STRING" id="1769779.AUP74_00567"/>
<dbReference type="PATRIC" id="fig|1769779.3.peg.574"/>
<evidence type="ECO:0000313" key="5">
    <source>
        <dbReference type="EMBL" id="AOS96037.1"/>
    </source>
</evidence>
<dbReference type="InterPro" id="IPR013651">
    <property type="entry name" value="ATP-grasp_RimK-type"/>
</dbReference>
<keyword evidence="6" id="KW-1185">Reference proteome</keyword>
<dbReference type="Gene3D" id="3.30.1490.20">
    <property type="entry name" value="ATP-grasp fold, A domain"/>
    <property type="match status" value="1"/>
</dbReference>
<keyword evidence="1" id="KW-0464">Manganese</keyword>
<evidence type="ECO:0000256" key="2">
    <source>
        <dbReference type="PROSITE-ProRule" id="PRU00409"/>
    </source>
</evidence>
<reference evidence="6" key="1">
    <citation type="submission" date="2016-01" db="EMBL/GenBank/DDBJ databases">
        <title>Complete genome sequence of Microbulbifer sp. CCB-MM1, a halophile isolated from Matang Mangrove Forest, Perak.</title>
        <authorList>
            <person name="Moh T.H."/>
            <person name="Dinesh B."/>
            <person name="Lau N.-S."/>
            <person name="Go F."/>
            <person name="Alexander Chong S.-C."/>
        </authorList>
    </citation>
    <scope>NUCLEOTIDE SEQUENCE [LARGE SCALE GENOMIC DNA]</scope>
    <source>
        <strain evidence="6">CCB-MM1</strain>
    </source>
</reference>
<evidence type="ECO:0000313" key="6">
    <source>
        <dbReference type="Proteomes" id="UP000095672"/>
    </source>
</evidence>
<dbReference type="GO" id="GO:0046872">
    <property type="term" value="F:metal ion binding"/>
    <property type="evidence" value="ECO:0007669"/>
    <property type="project" value="InterPro"/>
</dbReference>
<evidence type="ECO:0000256" key="3">
    <source>
        <dbReference type="SAM" id="MobiDB-lite"/>
    </source>
</evidence>
<name>A0A1C9W4F5_9GAMM</name>
<dbReference type="GO" id="GO:0018169">
    <property type="term" value="F:ribosomal S6-glutamic acid ligase activity"/>
    <property type="evidence" value="ECO:0007669"/>
    <property type="project" value="TreeGrafter"/>
</dbReference>
<dbReference type="RefSeq" id="WP_069946225.1">
    <property type="nucleotide sequence ID" value="NZ_CP014143.1"/>
</dbReference>
<dbReference type="GO" id="GO:0005737">
    <property type="term" value="C:cytoplasm"/>
    <property type="evidence" value="ECO:0007669"/>
    <property type="project" value="TreeGrafter"/>
</dbReference>
<dbReference type="AlphaFoldDB" id="A0A1C9W4F5"/>
<dbReference type="OrthoDB" id="1704979at2"/>
<dbReference type="PANTHER" id="PTHR21621">
    <property type="entry name" value="RIBOSOMAL PROTEIN S6 MODIFICATION PROTEIN"/>
    <property type="match status" value="1"/>
</dbReference>
<dbReference type="InterPro" id="IPR011761">
    <property type="entry name" value="ATP-grasp"/>
</dbReference>
<dbReference type="PANTHER" id="PTHR21621:SF0">
    <property type="entry name" value="BETA-CITRYLGLUTAMATE SYNTHASE B-RELATED"/>
    <property type="match status" value="1"/>
</dbReference>
<gene>
    <name evidence="5" type="primary">rimK_1</name>
    <name evidence="5" type="ORF">AUP74_00567</name>
</gene>
<dbReference type="EMBL" id="CP014143">
    <property type="protein sequence ID" value="AOS96037.1"/>
    <property type="molecule type" value="Genomic_DNA"/>
</dbReference>
<dbReference type="InterPro" id="IPR013815">
    <property type="entry name" value="ATP_grasp_subdomain_1"/>
</dbReference>
<keyword evidence="2" id="KW-0067">ATP-binding</keyword>
<sequence length="276" mass="31079">MSWVSFNVFRTLAFADTLQLKPEDVFKYRAEISAADWVLFPEYWQLNAIVYGLGARVFPSEASYRLGHNKIEMTRAFELVCPLNTPHTRILANTPENADALWAEMDYPFVAKLPKASQGNGVWLIENRQDWCSYLQRTNVLYVQELLPIDRDIRIVIIGDQVLSAYWRLQGASGFYNNVSKGGLVERGRVPQAAIDLALHLARTLQINHAGFDIAMVGSHPYVIEFNRLFGNQGIEGGGNALNRAIIDYLQRESTPTGPNFPGRPGVPRRQLQSVA</sequence>
<keyword evidence="2" id="KW-0547">Nucleotide-binding</keyword>
<dbReference type="Pfam" id="PF08443">
    <property type="entry name" value="RimK"/>
    <property type="match status" value="1"/>
</dbReference>
<dbReference type="Proteomes" id="UP000095672">
    <property type="component" value="Chromosome"/>
</dbReference>
<dbReference type="SUPFAM" id="SSF56059">
    <property type="entry name" value="Glutathione synthetase ATP-binding domain-like"/>
    <property type="match status" value="1"/>
</dbReference>
<dbReference type="Gene3D" id="3.30.470.20">
    <property type="entry name" value="ATP-grasp fold, B domain"/>
    <property type="match status" value="1"/>
</dbReference>
<dbReference type="PROSITE" id="PS50975">
    <property type="entry name" value="ATP_GRASP"/>
    <property type="match status" value="1"/>
</dbReference>